<dbReference type="InterPro" id="IPR013410">
    <property type="entry name" value="CRISPR-assoc_RAMP_Cmr4"/>
</dbReference>
<evidence type="ECO:0000313" key="5">
    <source>
        <dbReference type="Proteomes" id="UP000500857"/>
    </source>
</evidence>
<dbReference type="Pfam" id="PF03787">
    <property type="entry name" value="RAMPs"/>
    <property type="match status" value="1"/>
</dbReference>
<dbReference type="KEGG" id="oxy:HCG48_17315"/>
<dbReference type="Proteomes" id="UP000500857">
    <property type="component" value="Chromosome"/>
</dbReference>
<feature type="region of interest" description="Disordered" evidence="2">
    <location>
        <begin position="31"/>
        <end position="51"/>
    </location>
</feature>
<dbReference type="PANTHER" id="PTHR36700">
    <property type="entry name" value="CRISPR SYSTEM CMR SUBUNIT CMR4"/>
    <property type="match status" value="1"/>
</dbReference>
<evidence type="ECO:0000256" key="1">
    <source>
        <dbReference type="ARBA" id="ARBA00023118"/>
    </source>
</evidence>
<dbReference type="GO" id="GO:0051607">
    <property type="term" value="P:defense response to virus"/>
    <property type="evidence" value="ECO:0007669"/>
    <property type="project" value="UniProtKB-KW"/>
</dbReference>
<evidence type="ECO:0000256" key="2">
    <source>
        <dbReference type="SAM" id="MobiDB-lite"/>
    </source>
</evidence>
<sequence length="272" mass="30673">MRRSKTMAIEWLICREPVHIGGADSSSRGNNNPIYRLSDRTPTIPGSSLRGALREGAEHSSEYQGYVSNWFGGKDENISPGYIALGWGWPVWWPIHVLGYGSWWVSCPAWLNRYQQLSQQNLLNLTEGNIYATDPQFNNQTVYLRWLKLTQIQTCTLSLPAPSEVPPDRRIIVPSDSINLIVDMGLVRQPRVSLNEEPDKKGSLVKNLFAVEGLPPGAVFMTSWTIRNPEKVEQIGEWEKFLRSEHYLGGLWSVGYGRIAIAQTADSTLSQE</sequence>
<reference evidence="4 5" key="1">
    <citation type="submission" date="2020-04" db="EMBL/GenBank/DDBJ databases">
        <authorList>
            <person name="Basu S."/>
            <person name="Maruthanayagam V."/>
            <person name="Chakraborty S."/>
            <person name="Pramanik A."/>
            <person name="Mukherjee J."/>
            <person name="Brink B."/>
        </authorList>
    </citation>
    <scope>NUCLEOTIDE SEQUENCE [LARGE SCALE GENOMIC DNA]</scope>
    <source>
        <strain evidence="4 5">AP17</strain>
    </source>
</reference>
<evidence type="ECO:0000259" key="3">
    <source>
        <dbReference type="Pfam" id="PF03787"/>
    </source>
</evidence>
<feature type="domain" description="CRISPR type III-associated protein" evidence="3">
    <location>
        <begin position="14"/>
        <end position="259"/>
    </location>
</feature>
<organism evidence="4 5">
    <name type="scientific">Oxynema aestuarii AP17</name>
    <dbReference type="NCBI Taxonomy" id="2064643"/>
    <lineage>
        <taxon>Bacteria</taxon>
        <taxon>Bacillati</taxon>
        <taxon>Cyanobacteriota</taxon>
        <taxon>Cyanophyceae</taxon>
        <taxon>Oscillatoriophycideae</taxon>
        <taxon>Oscillatoriales</taxon>
        <taxon>Oscillatoriaceae</taxon>
        <taxon>Oxynema</taxon>
        <taxon>Oxynema aestuarii</taxon>
    </lineage>
</organism>
<dbReference type="EMBL" id="CP051167">
    <property type="protein sequence ID" value="QIZ72111.1"/>
    <property type="molecule type" value="Genomic_DNA"/>
</dbReference>
<keyword evidence="5" id="KW-1185">Reference proteome</keyword>
<evidence type="ECO:0000313" key="4">
    <source>
        <dbReference type="EMBL" id="QIZ72111.1"/>
    </source>
</evidence>
<dbReference type="PANTHER" id="PTHR36700:SF1">
    <property type="entry name" value="CRISPR SYSTEM CMR SUBUNIT CMR4"/>
    <property type="match status" value="1"/>
</dbReference>
<name>A0A6H1TZV3_9CYAN</name>
<dbReference type="InterPro" id="IPR005537">
    <property type="entry name" value="RAMP_III_fam"/>
</dbReference>
<proteinExistence type="predicted"/>
<keyword evidence="1" id="KW-0051">Antiviral defense</keyword>
<dbReference type="AlphaFoldDB" id="A0A6H1TZV3"/>
<gene>
    <name evidence="4" type="ORF">HCG48_17315</name>
</gene>
<protein>
    <submittedName>
        <fullName evidence="4">CRISPR-associated protein</fullName>
    </submittedName>
</protein>
<accession>A0A6H1TZV3</accession>